<evidence type="ECO:0000256" key="1">
    <source>
        <dbReference type="SAM" id="MobiDB-lite"/>
    </source>
</evidence>
<feature type="region of interest" description="Disordered" evidence="1">
    <location>
        <begin position="1"/>
        <end position="24"/>
    </location>
</feature>
<protein>
    <submittedName>
        <fullName evidence="2">Uncharacterized protein</fullName>
    </submittedName>
</protein>
<accession>A0ABV4CAV6</accession>
<keyword evidence="3" id="KW-1185">Reference proteome</keyword>
<name>A0ABV4CAV6_9PSEU</name>
<proteinExistence type="predicted"/>
<reference evidence="2 3" key="1">
    <citation type="submission" date="2024-08" db="EMBL/GenBank/DDBJ databases">
        <title>Genome mining of Saccharopolyspora cebuensis PGLac3 from Nigerian medicinal plant.</title>
        <authorList>
            <person name="Ezeobiora C.E."/>
            <person name="Igbokwe N.H."/>
            <person name="Amin D.H."/>
            <person name="Mendie U.E."/>
        </authorList>
    </citation>
    <scope>NUCLEOTIDE SEQUENCE [LARGE SCALE GENOMIC DNA]</scope>
    <source>
        <strain evidence="2 3">PGLac3</strain>
    </source>
</reference>
<evidence type="ECO:0000313" key="2">
    <source>
        <dbReference type="EMBL" id="MEY8038250.1"/>
    </source>
</evidence>
<dbReference type="Proteomes" id="UP001564626">
    <property type="component" value="Unassembled WGS sequence"/>
</dbReference>
<evidence type="ECO:0000313" key="3">
    <source>
        <dbReference type="Proteomes" id="UP001564626"/>
    </source>
</evidence>
<sequence length="92" mass="10152">MEPAVAASSRWTDEDGVRQPCGDVHGWRPGTNQALCGVPLHRAGLARFPHVSWRDARWLAGTADARLRLCPRCDAAAGGRRGRGWTRRNPRP</sequence>
<gene>
    <name evidence="2" type="ORF">AB8O55_02465</name>
</gene>
<dbReference type="EMBL" id="JBGEHV010000002">
    <property type="protein sequence ID" value="MEY8038250.1"/>
    <property type="molecule type" value="Genomic_DNA"/>
</dbReference>
<organism evidence="2 3">
    <name type="scientific">Saccharopolyspora cebuensis</name>
    <dbReference type="NCBI Taxonomy" id="418759"/>
    <lineage>
        <taxon>Bacteria</taxon>
        <taxon>Bacillati</taxon>
        <taxon>Actinomycetota</taxon>
        <taxon>Actinomycetes</taxon>
        <taxon>Pseudonocardiales</taxon>
        <taxon>Pseudonocardiaceae</taxon>
        <taxon>Saccharopolyspora</taxon>
    </lineage>
</organism>
<dbReference type="RefSeq" id="WP_345360836.1">
    <property type="nucleotide sequence ID" value="NZ_BAABII010000005.1"/>
</dbReference>
<comment type="caution">
    <text evidence="2">The sequence shown here is derived from an EMBL/GenBank/DDBJ whole genome shotgun (WGS) entry which is preliminary data.</text>
</comment>